<dbReference type="RefSeq" id="XP_049266547.1">
    <property type="nucleotide sequence ID" value="XM_049405167.1"/>
</dbReference>
<dbReference type="Proteomes" id="UP000694255">
    <property type="component" value="Unassembled WGS sequence"/>
</dbReference>
<accession>A0A8J5V5X2</accession>
<gene>
    <name evidence="2" type="ORF">J8A68_000156</name>
</gene>
<dbReference type="PANTHER" id="PTHR33303">
    <property type="entry name" value="CYTOPLASMIC PROTEIN-RELATED"/>
    <property type="match status" value="1"/>
</dbReference>
<comment type="caution">
    <text evidence="2">The sequence shown here is derived from an EMBL/GenBank/DDBJ whole genome shotgun (WGS) entry which is preliminary data.</text>
</comment>
<evidence type="ECO:0000259" key="1">
    <source>
        <dbReference type="SMART" id="SM00881"/>
    </source>
</evidence>
<reference evidence="2 3" key="1">
    <citation type="journal article" date="2021" name="DNA Res.">
        <title>Genome analysis of Candida subhashii reveals its hybrid nature and dual mitochondrial genome conformations.</title>
        <authorList>
            <person name="Mixao V."/>
            <person name="Hegedusova E."/>
            <person name="Saus E."/>
            <person name="Pryszcz L.P."/>
            <person name="Cillingova A."/>
            <person name="Nosek J."/>
            <person name="Gabaldon T."/>
        </authorList>
    </citation>
    <scope>NUCLEOTIDE SEQUENCE [LARGE SCALE GENOMIC DNA]</scope>
    <source>
        <strain evidence="2 3">CBS 10753</strain>
    </source>
</reference>
<dbReference type="EMBL" id="JAGSYN010000020">
    <property type="protein sequence ID" value="KAG7666319.1"/>
    <property type="molecule type" value="Genomic_DNA"/>
</dbReference>
<organism evidence="2 3">
    <name type="scientific">[Candida] subhashii</name>
    <dbReference type="NCBI Taxonomy" id="561895"/>
    <lineage>
        <taxon>Eukaryota</taxon>
        <taxon>Fungi</taxon>
        <taxon>Dikarya</taxon>
        <taxon>Ascomycota</taxon>
        <taxon>Saccharomycotina</taxon>
        <taxon>Pichiomycetes</taxon>
        <taxon>Debaryomycetaceae</taxon>
        <taxon>Spathaspora</taxon>
    </lineage>
</organism>
<sequence>MSVIPTIKAFFNANRQYAIVGASNNPTKYGYKILAWYLNHNLSIIPINPKEQEILGTKVVNNINDVVKAIASHQDILTYKTSSVDGLSISFLTPPKITRATVQDIGKIDGYKDVIKGLWFQPGSYDQEVLDAAQDLGVFEKVIHEGNCILVSGENGMRAAGL</sequence>
<protein>
    <recommendedName>
        <fullName evidence="1">CoA-binding domain-containing protein</fullName>
    </recommendedName>
</protein>
<evidence type="ECO:0000313" key="3">
    <source>
        <dbReference type="Proteomes" id="UP000694255"/>
    </source>
</evidence>
<dbReference type="AlphaFoldDB" id="A0A8J5V5X2"/>
<proteinExistence type="predicted"/>
<keyword evidence="3" id="KW-1185">Reference proteome</keyword>
<dbReference type="OrthoDB" id="5138418at2759"/>
<dbReference type="SMART" id="SM00881">
    <property type="entry name" value="CoA_binding"/>
    <property type="match status" value="1"/>
</dbReference>
<feature type="domain" description="CoA-binding" evidence="1">
    <location>
        <begin position="10"/>
        <end position="124"/>
    </location>
</feature>
<dbReference type="GeneID" id="73466957"/>
<dbReference type="PANTHER" id="PTHR33303:SF2">
    <property type="entry name" value="COA-BINDING DOMAIN-CONTAINING PROTEIN"/>
    <property type="match status" value="1"/>
</dbReference>
<name>A0A8J5V5X2_9ASCO</name>
<dbReference type="InterPro" id="IPR003781">
    <property type="entry name" value="CoA-bd"/>
</dbReference>
<dbReference type="Pfam" id="PF13380">
    <property type="entry name" value="CoA_binding_2"/>
    <property type="match status" value="1"/>
</dbReference>
<evidence type="ECO:0000313" key="2">
    <source>
        <dbReference type="EMBL" id="KAG7666319.1"/>
    </source>
</evidence>